<accession>A0A7S2I1T7</accession>
<dbReference type="EMBL" id="HBGV01014711">
    <property type="protein sequence ID" value="CAD9506540.1"/>
    <property type="molecule type" value="Transcribed_RNA"/>
</dbReference>
<feature type="chain" id="PRO_5031103398" evidence="1">
    <location>
        <begin position="28"/>
        <end position="194"/>
    </location>
</feature>
<organism evidence="2">
    <name type="scientific">Helicotheca tamesis</name>
    <dbReference type="NCBI Taxonomy" id="374047"/>
    <lineage>
        <taxon>Eukaryota</taxon>
        <taxon>Sar</taxon>
        <taxon>Stramenopiles</taxon>
        <taxon>Ochrophyta</taxon>
        <taxon>Bacillariophyta</taxon>
        <taxon>Mediophyceae</taxon>
        <taxon>Lithodesmiophycidae</taxon>
        <taxon>Lithodesmiales</taxon>
        <taxon>Lithodesmiaceae</taxon>
        <taxon>Helicotheca</taxon>
    </lineage>
</organism>
<evidence type="ECO:0000256" key="1">
    <source>
        <dbReference type="SAM" id="SignalP"/>
    </source>
</evidence>
<name>A0A7S2I1T7_9STRA</name>
<reference evidence="2" key="1">
    <citation type="submission" date="2021-01" db="EMBL/GenBank/DDBJ databases">
        <authorList>
            <person name="Corre E."/>
            <person name="Pelletier E."/>
            <person name="Niang G."/>
            <person name="Scheremetjew M."/>
            <person name="Finn R."/>
            <person name="Kale V."/>
            <person name="Holt S."/>
            <person name="Cochrane G."/>
            <person name="Meng A."/>
            <person name="Brown T."/>
            <person name="Cohen L."/>
        </authorList>
    </citation>
    <scope>NUCLEOTIDE SEQUENCE</scope>
    <source>
        <strain evidence="2">CCMP826</strain>
    </source>
</reference>
<keyword evidence="1" id="KW-0732">Signal</keyword>
<proteinExistence type="predicted"/>
<evidence type="ECO:0000313" key="2">
    <source>
        <dbReference type="EMBL" id="CAD9506540.1"/>
    </source>
</evidence>
<feature type="signal peptide" evidence="1">
    <location>
        <begin position="1"/>
        <end position="27"/>
    </location>
</feature>
<dbReference type="AlphaFoldDB" id="A0A7S2I1T7"/>
<sequence>MMTNLFSNSNHLYLLTLLFTTLSFIAAFSTPNSNNNGPPPNLVNKDNFVKSIEILQNEIAKETNQPLPPPMTDDSKYFFGLGRTSSTLSIEQIQTGLTLVEANNLVLVNGVSQDVYDAGLHPQDTIVKVSIGGGGDGDDDGYSADTKEMDIEQTAEVIRGAIQYVMEKGSWSQEECIVEFEVNRLMKLGYADQQ</sequence>
<gene>
    <name evidence="2" type="ORF">HTAM1171_LOCUS9035</name>
</gene>
<protein>
    <submittedName>
        <fullName evidence="2">Uncharacterized protein</fullName>
    </submittedName>
</protein>